<dbReference type="CDD" id="cd08500">
    <property type="entry name" value="PBP2_NikA_DppA_OppA_like_4"/>
    <property type="match status" value="1"/>
</dbReference>
<dbReference type="SUPFAM" id="SSF53850">
    <property type="entry name" value="Periplasmic binding protein-like II"/>
    <property type="match status" value="1"/>
</dbReference>
<evidence type="ECO:0000259" key="1">
    <source>
        <dbReference type="Pfam" id="PF00496"/>
    </source>
</evidence>
<accession>A0A1H5M8Z4</accession>
<dbReference type="EMBL" id="FNTX01000002">
    <property type="protein sequence ID" value="SEE85603.1"/>
    <property type="molecule type" value="Genomic_DNA"/>
</dbReference>
<dbReference type="PROSITE" id="PS51257">
    <property type="entry name" value="PROKAR_LIPOPROTEIN"/>
    <property type="match status" value="1"/>
</dbReference>
<dbReference type="PANTHER" id="PTHR30290">
    <property type="entry name" value="PERIPLASMIC BINDING COMPONENT OF ABC TRANSPORTER"/>
    <property type="match status" value="1"/>
</dbReference>
<dbReference type="GO" id="GO:1904680">
    <property type="term" value="F:peptide transmembrane transporter activity"/>
    <property type="evidence" value="ECO:0007669"/>
    <property type="project" value="TreeGrafter"/>
</dbReference>
<dbReference type="AlphaFoldDB" id="A0A1H5M8Z4"/>
<dbReference type="RefSeq" id="WP_089774047.1">
    <property type="nucleotide sequence ID" value="NZ_FNTX01000002.1"/>
</dbReference>
<keyword evidence="3" id="KW-1185">Reference proteome</keyword>
<dbReference type="PANTHER" id="PTHR30290:SF62">
    <property type="entry name" value="OLIGOPEPTIDE ABC TRANSPORTER, PERIPLASMIC OLIGOPEPTIDE-BINDING PROTEIN"/>
    <property type="match status" value="1"/>
</dbReference>
<gene>
    <name evidence="2" type="ORF">SAMN04488554_3214</name>
</gene>
<name>A0A1H5M8Z4_9MICO</name>
<dbReference type="STRING" id="648782.SAMN04488554_3214"/>
<dbReference type="GO" id="GO:0015833">
    <property type="term" value="P:peptide transport"/>
    <property type="evidence" value="ECO:0007669"/>
    <property type="project" value="TreeGrafter"/>
</dbReference>
<sequence>MRDSTLQNMPRRNFLVLGGGALATSFLVSGCDLLDEGGDGGNGTSAEKGAEAPDLAARVEAGDLPPVEERLPSAPSVVEPVDRVGIYGGSWRTAMLGAANSGAWVDFTIGGEYLVTFQPNTTDMTAQGVVANVAESFEYSDDSTQYTFTLREGMRWSDGEPLTADDIMFWYEAVFLNDDLYPAKTSWLTSAGEPVVVEKLDDYTVTFTFAQPNGLFLSKMAQEGDQITRSPKHYLSQFHPDYADDIDALIAEEGASSWVELFAAKGGTFDTRYNNPELPTLSAWVLDHGLNEDVQEFVATRNPYYWKVDPEGSQLPYIDTVNFPVYSDVEALTLNAINGELDFHFPNIGQSTNKPLFAENREDGNYDFISIERSHSVAPVIQLNLAHQDAVKREIFQNKDFRIGLSHAINRQAIIDAVYARQGEPYQASPRPSSEFYDEEMAHQYTEYDVDLANEFLDRAGYTETNGNGIRLGPDGNPISFEVEAMVQRTPDVDSMQFVKDDWQAVGIEITIKSEDPSLYTERLNGNQHDAAVHFATGGLNALVEPSMYFPFGPFSRYALPWMQWYTSRGEAGEEPIEPVKRQMELYDELTTVADADRQKEILTEILQIAKEEFYTIGISLWADAFGIVKNDFHNVPENLVTGAYPNPASTNPCQYFRE</sequence>
<protein>
    <submittedName>
        <fullName evidence="2">Peptide/nickel transport system substrate-binding protein</fullName>
    </submittedName>
</protein>
<reference evidence="3" key="1">
    <citation type="submission" date="2016-10" db="EMBL/GenBank/DDBJ databases">
        <authorList>
            <person name="Varghese N."/>
            <person name="Submissions S."/>
        </authorList>
    </citation>
    <scope>NUCLEOTIDE SEQUENCE [LARGE SCALE GENOMIC DNA]</scope>
    <source>
        <strain evidence="3">DSM 21368</strain>
    </source>
</reference>
<dbReference type="Pfam" id="PF00496">
    <property type="entry name" value="SBP_bac_5"/>
    <property type="match status" value="1"/>
</dbReference>
<dbReference type="InterPro" id="IPR000914">
    <property type="entry name" value="SBP_5_dom"/>
</dbReference>
<dbReference type="OrthoDB" id="9764591at2"/>
<dbReference type="Proteomes" id="UP000199220">
    <property type="component" value="Unassembled WGS sequence"/>
</dbReference>
<dbReference type="Gene3D" id="3.10.105.10">
    <property type="entry name" value="Dipeptide-binding Protein, Domain 3"/>
    <property type="match status" value="1"/>
</dbReference>
<organism evidence="2 3">
    <name type="scientific">Ruania alba</name>
    <dbReference type="NCBI Taxonomy" id="648782"/>
    <lineage>
        <taxon>Bacteria</taxon>
        <taxon>Bacillati</taxon>
        <taxon>Actinomycetota</taxon>
        <taxon>Actinomycetes</taxon>
        <taxon>Micrococcales</taxon>
        <taxon>Ruaniaceae</taxon>
        <taxon>Ruania</taxon>
    </lineage>
</organism>
<feature type="domain" description="Solute-binding protein family 5" evidence="1">
    <location>
        <begin position="129"/>
        <end position="534"/>
    </location>
</feature>
<proteinExistence type="predicted"/>
<evidence type="ECO:0000313" key="2">
    <source>
        <dbReference type="EMBL" id="SEE85603.1"/>
    </source>
</evidence>
<dbReference type="Gene3D" id="3.40.190.10">
    <property type="entry name" value="Periplasmic binding protein-like II"/>
    <property type="match status" value="1"/>
</dbReference>
<dbReference type="InterPro" id="IPR039424">
    <property type="entry name" value="SBP_5"/>
</dbReference>
<evidence type="ECO:0000313" key="3">
    <source>
        <dbReference type="Proteomes" id="UP000199220"/>
    </source>
</evidence>